<proteinExistence type="predicted"/>
<protein>
    <recommendedName>
        <fullName evidence="3">Terminase small subunit</fullName>
    </recommendedName>
</protein>
<reference evidence="1" key="2">
    <citation type="submission" date="2022-04" db="EMBL/GenBank/DDBJ databases">
        <title>Complete Genome Sequence of Flavobacterium sediminilitoris YSM-43, Isolated from a Tidal Sediment.</title>
        <authorList>
            <person name="Lee P.A."/>
        </authorList>
    </citation>
    <scope>NUCLEOTIDE SEQUENCE</scope>
    <source>
        <strain evidence="1">YSM-43</strain>
    </source>
</reference>
<organism evidence="1 2">
    <name type="scientific">Flavobacterium sediminilitoris</name>
    <dbReference type="NCBI Taxonomy" id="2024526"/>
    <lineage>
        <taxon>Bacteria</taxon>
        <taxon>Pseudomonadati</taxon>
        <taxon>Bacteroidota</taxon>
        <taxon>Flavobacteriia</taxon>
        <taxon>Flavobacteriales</taxon>
        <taxon>Flavobacteriaceae</taxon>
        <taxon>Flavobacterium</taxon>
    </lineage>
</organism>
<dbReference type="Proteomes" id="UP000830454">
    <property type="component" value="Chromosome"/>
</dbReference>
<gene>
    <name evidence="1" type="ORF">LXD69_07260</name>
</gene>
<evidence type="ECO:0000313" key="2">
    <source>
        <dbReference type="Proteomes" id="UP000830454"/>
    </source>
</evidence>
<dbReference type="EMBL" id="CP090145">
    <property type="protein sequence ID" value="UOX35309.1"/>
    <property type="molecule type" value="Genomic_DNA"/>
</dbReference>
<keyword evidence="2" id="KW-1185">Reference proteome</keyword>
<reference evidence="1" key="1">
    <citation type="submission" date="2021-12" db="EMBL/GenBank/DDBJ databases">
        <authorList>
            <person name="Cha I.-T."/>
            <person name="Lee K.-E."/>
            <person name="Park S.-J."/>
        </authorList>
    </citation>
    <scope>NUCLEOTIDE SEQUENCE</scope>
    <source>
        <strain evidence="1">YSM-43</strain>
    </source>
</reference>
<dbReference type="RefSeq" id="WP_246918518.1">
    <property type="nucleotide sequence ID" value="NZ_CP090145.1"/>
</dbReference>
<evidence type="ECO:0008006" key="3">
    <source>
        <dbReference type="Google" id="ProtNLM"/>
    </source>
</evidence>
<evidence type="ECO:0000313" key="1">
    <source>
        <dbReference type="EMBL" id="UOX35309.1"/>
    </source>
</evidence>
<name>A0ABY4HR09_9FLAO</name>
<sequence>MSVLVNDGSSRAQAYRYVSDALSIFGDILKNHKEAKRYLIEEDLMRLQQRAIKNGDGDLELRVIAQRIKISGINKDDDLKFNPEKLAAQTYIIKADPAVLKMIELHKNGGAYDFNMVDTEEITFQELKTDDDDE</sequence>
<accession>A0ABY4HR09</accession>